<dbReference type="GO" id="GO:0008654">
    <property type="term" value="P:phospholipid biosynthetic process"/>
    <property type="evidence" value="ECO:0007669"/>
    <property type="project" value="UniProtKB-ARBA"/>
</dbReference>
<dbReference type="OrthoDB" id="9805316at2"/>
<evidence type="ECO:0000256" key="6">
    <source>
        <dbReference type="ARBA" id="ARBA00023229"/>
    </source>
</evidence>
<dbReference type="InterPro" id="IPR000092">
    <property type="entry name" value="Polyprenyl_synt"/>
</dbReference>
<dbReference type="SFLD" id="SFLDS00005">
    <property type="entry name" value="Isoprenoid_Synthase_Type_I"/>
    <property type="match status" value="1"/>
</dbReference>
<protein>
    <submittedName>
        <fullName evidence="8">Farnesyl diphosphate synthase</fullName>
        <ecNumber evidence="8">2.5.1.10</ecNumber>
    </submittedName>
</protein>
<dbReference type="GO" id="GO:0016114">
    <property type="term" value="P:terpenoid biosynthetic process"/>
    <property type="evidence" value="ECO:0007669"/>
    <property type="project" value="UniProtKB-ARBA"/>
</dbReference>
<sequence>MSDNSLLNRYYHRVNEALHQYIIKLPLKHTSLVQSIEYAVLSGGKRLRPFLVYAVGSMLHVEEVVLDVPAAAIECIHAYSLIHDDLPSMDDDRSRRGHLTCHLKFGEDIAILAGDALQSLAFSILSESPMFGVTPENRISMLSELAGASGVKGMCGGQALDLLMRGDKVTLEELEWVYLHKTGSLIRAAIRLGALTAGDIGLEIIPILDRFANSIGLAFQIQDDILDVINDRKFLRNKFDSDKNFNKSTYPSLAGLANTNIKIQDLYQKAMGELAMLSAKSLNTNLLQRLACFIIEHDI</sequence>
<name>A0A803FT95_9GAMM</name>
<proteinExistence type="inferred from homology"/>
<dbReference type="PANTHER" id="PTHR43281">
    <property type="entry name" value="FARNESYL DIPHOSPHATE SYNTHASE"/>
    <property type="match status" value="1"/>
</dbReference>
<keyword evidence="5" id="KW-0460">Magnesium</keyword>
<dbReference type="CDD" id="cd00685">
    <property type="entry name" value="Trans_IPPS_HT"/>
    <property type="match status" value="1"/>
</dbReference>
<evidence type="ECO:0000256" key="5">
    <source>
        <dbReference type="ARBA" id="ARBA00022842"/>
    </source>
</evidence>
<dbReference type="AlphaFoldDB" id="A0A803FT95"/>
<keyword evidence="6" id="KW-0414">Isoprene biosynthesis</keyword>
<dbReference type="GO" id="GO:0046872">
    <property type="term" value="F:metal ion binding"/>
    <property type="evidence" value="ECO:0007669"/>
    <property type="project" value="UniProtKB-KW"/>
</dbReference>
<dbReference type="PROSITE" id="PS00723">
    <property type="entry name" value="POLYPRENYL_SYNTHASE_1"/>
    <property type="match status" value="1"/>
</dbReference>
<keyword evidence="4" id="KW-0479">Metal-binding</keyword>
<dbReference type="FunFam" id="1.10.600.10:FF:000001">
    <property type="entry name" value="Geranylgeranyl diphosphate synthase"/>
    <property type="match status" value="1"/>
</dbReference>
<comment type="similarity">
    <text evidence="2 7">Belongs to the FPP/GGPP synthase family.</text>
</comment>
<dbReference type="InterPro" id="IPR033749">
    <property type="entry name" value="Polyprenyl_synt_CS"/>
</dbReference>
<dbReference type="SUPFAM" id="SSF48576">
    <property type="entry name" value="Terpenoid synthases"/>
    <property type="match status" value="1"/>
</dbReference>
<evidence type="ECO:0000256" key="3">
    <source>
        <dbReference type="ARBA" id="ARBA00022679"/>
    </source>
</evidence>
<evidence type="ECO:0000256" key="2">
    <source>
        <dbReference type="ARBA" id="ARBA00006706"/>
    </source>
</evidence>
<accession>A0A803FT95</accession>
<dbReference type="Proteomes" id="UP000294289">
    <property type="component" value="Chromosome"/>
</dbReference>
<evidence type="ECO:0000256" key="1">
    <source>
        <dbReference type="ARBA" id="ARBA00001946"/>
    </source>
</evidence>
<organism evidence="8 9">
    <name type="scientific">Candidatus Erwinia haradaeae</name>
    <dbReference type="NCBI Taxonomy" id="1922217"/>
    <lineage>
        <taxon>Bacteria</taxon>
        <taxon>Pseudomonadati</taxon>
        <taxon>Pseudomonadota</taxon>
        <taxon>Gammaproteobacteria</taxon>
        <taxon>Enterobacterales</taxon>
        <taxon>Erwiniaceae</taxon>
        <taxon>Erwinia</taxon>
    </lineage>
</organism>
<dbReference type="GO" id="GO:0004337">
    <property type="term" value="F:(2E,6E)-farnesyl diphosphate synthase activity"/>
    <property type="evidence" value="ECO:0007669"/>
    <property type="project" value="UniProtKB-EC"/>
</dbReference>
<dbReference type="Gene3D" id="1.10.600.10">
    <property type="entry name" value="Farnesyl Diphosphate Synthase"/>
    <property type="match status" value="1"/>
</dbReference>
<dbReference type="EC" id="2.5.1.10" evidence="8"/>
<reference evidence="8 9" key="1">
    <citation type="submission" date="2019-02" db="EMBL/GenBank/DDBJ databases">
        <authorList>
            <person name="Manzano-Marin A."/>
            <person name="Manzano-Marin A."/>
        </authorList>
    </citation>
    <scope>NUCLEOTIDE SEQUENCE [LARGE SCALE GENOMIC DNA]</scope>
    <source>
        <strain evidence="8 9">ErCipiceae</strain>
    </source>
</reference>
<gene>
    <name evidence="8" type="primary">ispA</name>
    <name evidence="8" type="ORF">ERCIPICE3303_232</name>
</gene>
<dbReference type="RefSeq" id="WP_157990916.1">
    <property type="nucleotide sequence ID" value="NZ_LR217737.1"/>
</dbReference>
<dbReference type="InterPro" id="IPR053378">
    <property type="entry name" value="Prenyl_diphosphate_synthase"/>
</dbReference>
<dbReference type="NCBIfam" id="NF007877">
    <property type="entry name" value="PRK10581.1"/>
    <property type="match status" value="1"/>
</dbReference>
<dbReference type="NCBIfam" id="NF045485">
    <property type="entry name" value="FPPsyn"/>
    <property type="match status" value="1"/>
</dbReference>
<dbReference type="SFLD" id="SFLDG01017">
    <property type="entry name" value="Polyprenyl_Transferase_Like"/>
    <property type="match status" value="1"/>
</dbReference>
<evidence type="ECO:0000256" key="4">
    <source>
        <dbReference type="ARBA" id="ARBA00022723"/>
    </source>
</evidence>
<dbReference type="InterPro" id="IPR008949">
    <property type="entry name" value="Isoprenoid_synthase_dom_sf"/>
</dbReference>
<dbReference type="PROSITE" id="PS00444">
    <property type="entry name" value="POLYPRENYL_SYNTHASE_2"/>
    <property type="match status" value="1"/>
</dbReference>
<dbReference type="PANTHER" id="PTHR43281:SF1">
    <property type="entry name" value="FARNESYL DIPHOSPHATE SYNTHASE"/>
    <property type="match status" value="1"/>
</dbReference>
<dbReference type="GO" id="GO:0005737">
    <property type="term" value="C:cytoplasm"/>
    <property type="evidence" value="ECO:0007669"/>
    <property type="project" value="UniProtKB-ARBA"/>
</dbReference>
<evidence type="ECO:0000313" key="9">
    <source>
        <dbReference type="Proteomes" id="UP000294289"/>
    </source>
</evidence>
<keyword evidence="3 7" id="KW-0808">Transferase</keyword>
<evidence type="ECO:0000313" key="8">
    <source>
        <dbReference type="EMBL" id="VFP87777.1"/>
    </source>
</evidence>
<dbReference type="EMBL" id="LR217737">
    <property type="protein sequence ID" value="VFP87777.1"/>
    <property type="molecule type" value="Genomic_DNA"/>
</dbReference>
<evidence type="ECO:0000256" key="7">
    <source>
        <dbReference type="RuleBase" id="RU004466"/>
    </source>
</evidence>
<comment type="cofactor">
    <cofactor evidence="1">
        <name>Mg(2+)</name>
        <dbReference type="ChEBI" id="CHEBI:18420"/>
    </cofactor>
</comment>
<dbReference type="Pfam" id="PF00348">
    <property type="entry name" value="polyprenyl_synt"/>
    <property type="match status" value="1"/>
</dbReference>